<keyword evidence="3" id="KW-1185">Reference proteome</keyword>
<dbReference type="InterPro" id="IPR005122">
    <property type="entry name" value="Uracil-DNA_glycosylase-like"/>
</dbReference>
<comment type="caution">
    <text evidence="2">The sequence shown here is derived from an EMBL/GenBank/DDBJ whole genome shotgun (WGS) entry which is preliminary data.</text>
</comment>
<accession>A0ABP8X9Y4</accession>
<reference evidence="3" key="1">
    <citation type="journal article" date="2019" name="Int. J. Syst. Evol. Microbiol.">
        <title>The Global Catalogue of Microorganisms (GCM) 10K type strain sequencing project: providing services to taxonomists for standard genome sequencing and annotation.</title>
        <authorList>
            <consortium name="The Broad Institute Genomics Platform"/>
            <consortium name="The Broad Institute Genome Sequencing Center for Infectious Disease"/>
            <person name="Wu L."/>
            <person name="Ma J."/>
        </authorList>
    </citation>
    <scope>NUCLEOTIDE SEQUENCE [LARGE SCALE GENOMIC DNA]</scope>
    <source>
        <strain evidence="3">JCM 17975</strain>
    </source>
</reference>
<name>A0ABP8X9Y4_9MICO</name>
<sequence>MPSTLDQIRAEIIAHQSNAWARELGYEPLYTAAPGARIAVVGQAPGRKAQESGVPWDDASGVRLRSWLGVDDEQFYDPNVIALVPMDFYYPGKGTSGDLPPRKDFAGLWHQRILTELPDLRLTILVGGYAQKYYLARRAKPSLTETVRAYAEYLPSMIPLVHPSPLNFRWQTRNPWFEAEVIPALRLLVSGALDGATAKGTRP</sequence>
<evidence type="ECO:0000259" key="1">
    <source>
        <dbReference type="SMART" id="SM00986"/>
    </source>
</evidence>
<evidence type="ECO:0000313" key="3">
    <source>
        <dbReference type="Proteomes" id="UP001500843"/>
    </source>
</evidence>
<dbReference type="InterPro" id="IPR036895">
    <property type="entry name" value="Uracil-DNA_glycosylase-like_sf"/>
</dbReference>
<dbReference type="SMART" id="SM00986">
    <property type="entry name" value="UDG"/>
    <property type="match status" value="1"/>
</dbReference>
<dbReference type="InterPro" id="IPR047124">
    <property type="entry name" value="HI_0220.2"/>
</dbReference>
<feature type="domain" description="Uracil-DNA glycosylase-like" evidence="1">
    <location>
        <begin position="29"/>
        <end position="186"/>
    </location>
</feature>
<organism evidence="2 3">
    <name type="scientific">Promicromonospora umidemergens</name>
    <dbReference type="NCBI Taxonomy" id="629679"/>
    <lineage>
        <taxon>Bacteria</taxon>
        <taxon>Bacillati</taxon>
        <taxon>Actinomycetota</taxon>
        <taxon>Actinomycetes</taxon>
        <taxon>Micrococcales</taxon>
        <taxon>Promicromonosporaceae</taxon>
        <taxon>Promicromonospora</taxon>
    </lineage>
</organism>
<dbReference type="Pfam" id="PF03167">
    <property type="entry name" value="UDG"/>
    <property type="match status" value="1"/>
</dbReference>
<dbReference type="Gene3D" id="3.40.470.10">
    <property type="entry name" value="Uracil-DNA glycosylase-like domain"/>
    <property type="match status" value="1"/>
</dbReference>
<dbReference type="SUPFAM" id="SSF52141">
    <property type="entry name" value="Uracil-DNA glycosylase-like"/>
    <property type="match status" value="1"/>
</dbReference>
<dbReference type="CDD" id="cd10033">
    <property type="entry name" value="UDG_like"/>
    <property type="match status" value="1"/>
</dbReference>
<proteinExistence type="predicted"/>
<evidence type="ECO:0000313" key="2">
    <source>
        <dbReference type="EMBL" id="GAA4702505.1"/>
    </source>
</evidence>
<dbReference type="PANTHER" id="PTHR42160">
    <property type="entry name" value="URACIL-DNA GLYCOSYLASE SUPERFAMILY PROTEIN"/>
    <property type="match status" value="1"/>
</dbReference>
<dbReference type="PANTHER" id="PTHR42160:SF1">
    <property type="entry name" value="URACIL-DNA GLYCOSYLASE SUPERFAMILY PROTEIN"/>
    <property type="match status" value="1"/>
</dbReference>
<dbReference type="RefSeq" id="WP_253867471.1">
    <property type="nucleotide sequence ID" value="NZ_BAABHM010000011.1"/>
</dbReference>
<protein>
    <submittedName>
        <fullName evidence="2">Uracil-DNA glycosylase family protein</fullName>
    </submittedName>
</protein>
<dbReference type="Proteomes" id="UP001500843">
    <property type="component" value="Unassembled WGS sequence"/>
</dbReference>
<dbReference type="SMART" id="SM00987">
    <property type="entry name" value="UreE_C"/>
    <property type="match status" value="1"/>
</dbReference>
<gene>
    <name evidence="2" type="ORF">GCM10023198_24710</name>
</gene>
<dbReference type="EMBL" id="BAABHM010000011">
    <property type="protein sequence ID" value="GAA4702505.1"/>
    <property type="molecule type" value="Genomic_DNA"/>
</dbReference>